<evidence type="ECO:0000256" key="3">
    <source>
        <dbReference type="ARBA" id="ARBA00022695"/>
    </source>
</evidence>
<keyword evidence="1" id="KW-0240">DNA-directed RNA polymerase</keyword>
<protein>
    <submittedName>
        <fullName evidence="5">Uncharacterized protein</fullName>
    </submittedName>
</protein>
<comment type="caution">
    <text evidence="5">The sequence shown here is derived from an EMBL/GenBank/DDBJ whole genome shotgun (WGS) entry which is preliminary data.</text>
</comment>
<organism evidence="5 6">
    <name type="scientific">Canavalia gladiata</name>
    <name type="common">Sword bean</name>
    <name type="synonym">Dolichos gladiatus</name>
    <dbReference type="NCBI Taxonomy" id="3824"/>
    <lineage>
        <taxon>Eukaryota</taxon>
        <taxon>Viridiplantae</taxon>
        <taxon>Streptophyta</taxon>
        <taxon>Embryophyta</taxon>
        <taxon>Tracheophyta</taxon>
        <taxon>Spermatophyta</taxon>
        <taxon>Magnoliopsida</taxon>
        <taxon>eudicotyledons</taxon>
        <taxon>Gunneridae</taxon>
        <taxon>Pentapetalae</taxon>
        <taxon>rosids</taxon>
        <taxon>fabids</taxon>
        <taxon>Fabales</taxon>
        <taxon>Fabaceae</taxon>
        <taxon>Papilionoideae</taxon>
        <taxon>50 kb inversion clade</taxon>
        <taxon>NPAAA clade</taxon>
        <taxon>indigoferoid/millettioid clade</taxon>
        <taxon>Phaseoleae</taxon>
        <taxon>Canavalia</taxon>
    </lineage>
</organism>
<dbReference type="GO" id="GO:0016779">
    <property type="term" value="F:nucleotidyltransferase activity"/>
    <property type="evidence" value="ECO:0007669"/>
    <property type="project" value="UniProtKB-KW"/>
</dbReference>
<dbReference type="Proteomes" id="UP001367508">
    <property type="component" value="Unassembled WGS sequence"/>
</dbReference>
<reference evidence="5 6" key="1">
    <citation type="submission" date="2024-01" db="EMBL/GenBank/DDBJ databases">
        <title>The genomes of 5 underutilized Papilionoideae crops provide insights into root nodulation and disease resistanc.</title>
        <authorList>
            <person name="Jiang F."/>
        </authorList>
    </citation>
    <scope>NUCLEOTIDE SEQUENCE [LARGE SCALE GENOMIC DNA]</scope>
    <source>
        <strain evidence="5">LVBAO_FW01</strain>
        <tissue evidence="5">Leaves</tissue>
    </source>
</reference>
<sequence length="111" mass="12448">MDSVGIRSANPYLATPGATVHGHYGEILYEGDILVTFIYEKSRSGDITQGLPKVEQYQGISFSDLMYVTNIDEKAVVDLTKNLQHASDVIAIVESLRYWLFRSIYEAVTRS</sequence>
<evidence type="ECO:0000256" key="4">
    <source>
        <dbReference type="ARBA" id="ARBA00023163"/>
    </source>
</evidence>
<keyword evidence="4" id="KW-0804">Transcription</keyword>
<keyword evidence="6" id="KW-1185">Reference proteome</keyword>
<dbReference type="EMBL" id="JAYMYQ010000008">
    <property type="protein sequence ID" value="KAK7315189.1"/>
    <property type="molecule type" value="Genomic_DNA"/>
</dbReference>
<keyword evidence="2" id="KW-0808">Transferase</keyword>
<accession>A0AAN9KG88</accession>
<evidence type="ECO:0000313" key="5">
    <source>
        <dbReference type="EMBL" id="KAK7315189.1"/>
    </source>
</evidence>
<gene>
    <name evidence="5" type="ORF">VNO77_33724</name>
</gene>
<evidence type="ECO:0000313" key="6">
    <source>
        <dbReference type="Proteomes" id="UP001367508"/>
    </source>
</evidence>
<proteinExistence type="predicted"/>
<dbReference type="PANTHER" id="PTHR34995">
    <property type="entry name" value="DNA-DIRECTED RNA POLYMERASE SUBUNIT BETA"/>
    <property type="match status" value="1"/>
</dbReference>
<evidence type="ECO:0000256" key="1">
    <source>
        <dbReference type="ARBA" id="ARBA00022478"/>
    </source>
</evidence>
<name>A0AAN9KG88_CANGL</name>
<dbReference type="GO" id="GO:0000428">
    <property type="term" value="C:DNA-directed RNA polymerase complex"/>
    <property type="evidence" value="ECO:0007669"/>
    <property type="project" value="UniProtKB-KW"/>
</dbReference>
<dbReference type="PANTHER" id="PTHR34995:SF1">
    <property type="entry name" value="DNA-DIRECTED RNA POLYMERASE SUBUNIT BETA"/>
    <property type="match status" value="1"/>
</dbReference>
<dbReference type="InterPro" id="IPR050254">
    <property type="entry name" value="RNA_pol_beta''_euk"/>
</dbReference>
<keyword evidence="3" id="KW-0548">Nucleotidyltransferase</keyword>
<dbReference type="AlphaFoldDB" id="A0AAN9KG88"/>
<evidence type="ECO:0000256" key="2">
    <source>
        <dbReference type="ARBA" id="ARBA00022679"/>
    </source>
</evidence>